<accession>A0A5E4VPL1</accession>
<sequence length="124" mass="14132">MGVFPWLPIRMCQVTIGVIPPGSAKRISGKFAVGKTDKHWDKMAAKVVKYSRDGVIYYEIRGALPDGTRYVDRVGFSDRELEFRHLVAGRIRLLRSEYEAACRKKRSQCATDVVTPAWVKQLIF</sequence>
<evidence type="ECO:0000313" key="1">
    <source>
        <dbReference type="EMBL" id="VVE13439.1"/>
    </source>
</evidence>
<keyword evidence="2" id="KW-1185">Reference proteome</keyword>
<reference evidence="1 2" key="1">
    <citation type="submission" date="2019-08" db="EMBL/GenBank/DDBJ databases">
        <authorList>
            <person name="Peeters C."/>
        </authorList>
    </citation>
    <scope>NUCLEOTIDE SEQUENCE [LARGE SCALE GENOMIC DNA]</scope>
    <source>
        <strain evidence="1 2">LMG 31111</strain>
    </source>
</reference>
<dbReference type="AlphaFoldDB" id="A0A5E4VPL1"/>
<name>A0A5E4VPL1_9BURK</name>
<evidence type="ECO:0000313" key="2">
    <source>
        <dbReference type="Proteomes" id="UP000383971"/>
    </source>
</evidence>
<organism evidence="1 2">
    <name type="scientific">Pandoraea communis</name>
    <dbReference type="NCBI Taxonomy" id="2508297"/>
    <lineage>
        <taxon>Bacteria</taxon>
        <taxon>Pseudomonadati</taxon>
        <taxon>Pseudomonadota</taxon>
        <taxon>Betaproteobacteria</taxon>
        <taxon>Burkholderiales</taxon>
        <taxon>Burkholderiaceae</taxon>
        <taxon>Pandoraea</taxon>
    </lineage>
</organism>
<proteinExistence type="predicted"/>
<gene>
    <name evidence="1" type="ORF">PCO31111_02773</name>
</gene>
<protein>
    <submittedName>
        <fullName evidence="1">Uncharacterized protein</fullName>
    </submittedName>
</protein>
<dbReference type="Proteomes" id="UP000383971">
    <property type="component" value="Unassembled WGS sequence"/>
</dbReference>
<dbReference type="EMBL" id="CABPSE010000009">
    <property type="protein sequence ID" value="VVE13439.1"/>
    <property type="molecule type" value="Genomic_DNA"/>
</dbReference>